<evidence type="ECO:0000256" key="7">
    <source>
        <dbReference type="ARBA" id="ARBA00047816"/>
    </source>
</evidence>
<dbReference type="SUPFAM" id="SSF81452">
    <property type="entry name" value="Cytochrome c oxidase subunit III-like"/>
    <property type="match status" value="1"/>
</dbReference>
<dbReference type="Gene3D" id="1.20.120.80">
    <property type="entry name" value="Cytochrome c oxidase, subunit III, four-helix bundle"/>
    <property type="match status" value="1"/>
</dbReference>
<accession>A0A2S8J681</accession>
<evidence type="ECO:0000256" key="8">
    <source>
        <dbReference type="RuleBase" id="RU003376"/>
    </source>
</evidence>
<dbReference type="InterPro" id="IPR024791">
    <property type="entry name" value="Cyt_c/ubiquinol_Oxase_su3"/>
</dbReference>
<keyword evidence="3 8" id="KW-0812">Transmembrane</keyword>
<dbReference type="Pfam" id="PF00510">
    <property type="entry name" value="COX3"/>
    <property type="match status" value="1"/>
</dbReference>
<dbReference type="PANTHER" id="PTHR11403">
    <property type="entry name" value="CYTOCHROME C OXIDASE SUBUNIT III"/>
    <property type="match status" value="1"/>
</dbReference>
<sequence>MSTVTRNSRQHPRAVPQVPGEVGIWVFIFGDMVIFAVLFATFFYYRAKKPEIFDQSQVALNQNYGAANTVVLLVSSLLVVLAVRAVRKRMPLAPHLIAGAIFCGILFSALKVLEYAEKVSHGITPATNDFFMFYFVLTGLHWFHLIVGLVVLVTLYVFARKPEITEHRFAFFEGGACFWHMVDLLWIVLFPMLYLVR</sequence>
<evidence type="ECO:0000256" key="3">
    <source>
        <dbReference type="ARBA" id="ARBA00022692"/>
    </source>
</evidence>
<name>A0A2S8J681_RHOOP</name>
<feature type="transmembrane region" description="Helical" evidence="9">
    <location>
        <begin position="22"/>
        <end position="45"/>
    </location>
</feature>
<evidence type="ECO:0000313" key="12">
    <source>
        <dbReference type="Proteomes" id="UP000239290"/>
    </source>
</evidence>
<dbReference type="GO" id="GO:0019646">
    <property type="term" value="P:aerobic electron transport chain"/>
    <property type="evidence" value="ECO:0007669"/>
    <property type="project" value="InterPro"/>
</dbReference>
<keyword evidence="4 9" id="KW-1133">Transmembrane helix</keyword>
<dbReference type="InterPro" id="IPR013833">
    <property type="entry name" value="Cyt_c_oxidase_su3_a-hlx"/>
</dbReference>
<evidence type="ECO:0000259" key="10">
    <source>
        <dbReference type="PROSITE" id="PS50253"/>
    </source>
</evidence>
<dbReference type="PROSITE" id="PS50253">
    <property type="entry name" value="COX3"/>
    <property type="match status" value="1"/>
</dbReference>
<dbReference type="GO" id="GO:0005886">
    <property type="term" value="C:plasma membrane"/>
    <property type="evidence" value="ECO:0007669"/>
    <property type="project" value="UniProtKB-SubCell"/>
</dbReference>
<dbReference type="PANTHER" id="PTHR11403:SF6">
    <property type="entry name" value="NITRIC OXIDE REDUCTASE SUBUNIT E"/>
    <property type="match status" value="1"/>
</dbReference>
<gene>
    <name evidence="11" type="ORF">C5613_23275</name>
</gene>
<comment type="similarity">
    <text evidence="2 8">Belongs to the cytochrome c oxidase subunit 3 family.</text>
</comment>
<dbReference type="InterPro" id="IPR035973">
    <property type="entry name" value="Cyt_c_oxidase_su3-like_sf"/>
</dbReference>
<reference evidence="12" key="1">
    <citation type="submission" date="2018-02" db="EMBL/GenBank/DDBJ databases">
        <title>Draft genome sequencing of Rhodococcus opacus KU647198.</title>
        <authorList>
            <person name="Zheng B.-X."/>
        </authorList>
    </citation>
    <scope>NUCLEOTIDE SEQUENCE [LARGE SCALE GENOMIC DNA]</scope>
    <source>
        <strain evidence="12">04-OD7</strain>
    </source>
</reference>
<feature type="transmembrane region" description="Helical" evidence="9">
    <location>
        <begin position="178"/>
        <end position="196"/>
    </location>
</feature>
<evidence type="ECO:0000256" key="9">
    <source>
        <dbReference type="SAM" id="Phobius"/>
    </source>
</evidence>
<dbReference type="AlphaFoldDB" id="A0A2S8J681"/>
<evidence type="ECO:0000256" key="4">
    <source>
        <dbReference type="ARBA" id="ARBA00022989"/>
    </source>
</evidence>
<organism evidence="11 12">
    <name type="scientific">Rhodococcus opacus</name>
    <name type="common">Nocardia opaca</name>
    <dbReference type="NCBI Taxonomy" id="37919"/>
    <lineage>
        <taxon>Bacteria</taxon>
        <taxon>Bacillati</taxon>
        <taxon>Actinomycetota</taxon>
        <taxon>Actinomycetes</taxon>
        <taxon>Mycobacteriales</taxon>
        <taxon>Nocardiaceae</taxon>
        <taxon>Rhodococcus</taxon>
    </lineage>
</organism>
<dbReference type="InterPro" id="IPR000298">
    <property type="entry name" value="Cyt_c_oxidase-like_su3"/>
</dbReference>
<evidence type="ECO:0000256" key="5">
    <source>
        <dbReference type="ARBA" id="ARBA00023136"/>
    </source>
</evidence>
<dbReference type="GO" id="GO:0004129">
    <property type="term" value="F:cytochrome-c oxidase activity"/>
    <property type="evidence" value="ECO:0007669"/>
    <property type="project" value="UniProtKB-EC"/>
</dbReference>
<protein>
    <recommendedName>
        <fullName evidence="6">Cytochrome aa3 subunit 3</fullName>
    </recommendedName>
</protein>
<keyword evidence="5 9" id="KW-0472">Membrane</keyword>
<dbReference type="EMBL" id="PUIO01000030">
    <property type="protein sequence ID" value="PQP22580.1"/>
    <property type="molecule type" value="Genomic_DNA"/>
</dbReference>
<comment type="caution">
    <text evidence="11">The sequence shown here is derived from an EMBL/GenBank/DDBJ whole genome shotgun (WGS) entry which is preliminary data.</text>
</comment>
<feature type="domain" description="Heme-copper oxidase subunit III family profile" evidence="10">
    <location>
        <begin position="1"/>
        <end position="197"/>
    </location>
</feature>
<dbReference type="Proteomes" id="UP000239290">
    <property type="component" value="Unassembled WGS sequence"/>
</dbReference>
<evidence type="ECO:0000256" key="1">
    <source>
        <dbReference type="ARBA" id="ARBA00004141"/>
    </source>
</evidence>
<feature type="transmembrane region" description="Helical" evidence="9">
    <location>
        <begin position="92"/>
        <end position="110"/>
    </location>
</feature>
<evidence type="ECO:0000256" key="6">
    <source>
        <dbReference type="ARBA" id="ARBA00031400"/>
    </source>
</evidence>
<evidence type="ECO:0000313" key="11">
    <source>
        <dbReference type="EMBL" id="PQP22580.1"/>
    </source>
</evidence>
<proteinExistence type="inferred from homology"/>
<comment type="catalytic activity">
    <reaction evidence="7">
        <text>4 Fe(II)-[cytochrome c] + O2 + 8 H(+)(in) = 4 Fe(III)-[cytochrome c] + 2 H2O + 4 H(+)(out)</text>
        <dbReference type="Rhea" id="RHEA:11436"/>
        <dbReference type="Rhea" id="RHEA-COMP:10350"/>
        <dbReference type="Rhea" id="RHEA-COMP:14399"/>
        <dbReference type="ChEBI" id="CHEBI:15377"/>
        <dbReference type="ChEBI" id="CHEBI:15378"/>
        <dbReference type="ChEBI" id="CHEBI:15379"/>
        <dbReference type="ChEBI" id="CHEBI:29033"/>
        <dbReference type="ChEBI" id="CHEBI:29034"/>
        <dbReference type="EC" id="7.1.1.9"/>
    </reaction>
</comment>
<evidence type="ECO:0000256" key="2">
    <source>
        <dbReference type="ARBA" id="ARBA00010581"/>
    </source>
</evidence>
<feature type="transmembrane region" description="Helical" evidence="9">
    <location>
        <begin position="66"/>
        <end position="86"/>
    </location>
</feature>
<comment type="subcellular location">
    <subcellularLocation>
        <location evidence="8">Cell membrane</location>
        <topology evidence="8">Multi-pass membrane protein</topology>
    </subcellularLocation>
    <subcellularLocation>
        <location evidence="1">Membrane</location>
        <topology evidence="1">Multi-pass membrane protein</topology>
    </subcellularLocation>
</comment>
<feature type="transmembrane region" description="Helical" evidence="9">
    <location>
        <begin position="131"/>
        <end position="158"/>
    </location>
</feature>